<dbReference type="Pfam" id="PF03382">
    <property type="entry name" value="DUF285"/>
    <property type="match status" value="2"/>
</dbReference>
<comment type="caution">
    <text evidence="1">The sequence shown here is derived from an EMBL/GenBank/DDBJ whole genome shotgun (WGS) entry which is preliminary data.</text>
</comment>
<dbReference type="PANTHER" id="PTHR45661">
    <property type="entry name" value="SURFACE ANTIGEN"/>
    <property type="match status" value="1"/>
</dbReference>
<name>A0ABV1IG55_9ACTN</name>
<dbReference type="Gene3D" id="3.80.10.10">
    <property type="entry name" value="Ribonuclease Inhibitor"/>
    <property type="match status" value="2"/>
</dbReference>
<dbReference type="InterPro" id="IPR053139">
    <property type="entry name" value="Surface_bspA-like"/>
</dbReference>
<dbReference type="EMBL" id="JBBNGS010000006">
    <property type="protein sequence ID" value="MEQ2637541.1"/>
    <property type="molecule type" value="Genomic_DNA"/>
</dbReference>
<proteinExistence type="predicted"/>
<keyword evidence="2" id="KW-1185">Reference proteome</keyword>
<accession>A0ABV1IG55</accession>
<dbReference type="NCBIfam" id="TIGR02167">
    <property type="entry name" value="Liste_lipo_26"/>
    <property type="match status" value="2"/>
</dbReference>
<dbReference type="PANTHER" id="PTHR45661:SF3">
    <property type="entry name" value="IG-LIKE DOMAIN-CONTAINING PROTEIN"/>
    <property type="match status" value="1"/>
</dbReference>
<dbReference type="SUPFAM" id="SSF52058">
    <property type="entry name" value="L domain-like"/>
    <property type="match status" value="1"/>
</dbReference>
<gene>
    <name evidence="1" type="ORF">AAAT05_04200</name>
</gene>
<dbReference type="Proteomes" id="UP001478817">
    <property type="component" value="Unassembled WGS sequence"/>
</dbReference>
<dbReference type="InterPro" id="IPR005046">
    <property type="entry name" value="DUF285"/>
</dbReference>
<evidence type="ECO:0000313" key="2">
    <source>
        <dbReference type="Proteomes" id="UP001478817"/>
    </source>
</evidence>
<reference evidence="1 2" key="1">
    <citation type="submission" date="2024-04" db="EMBL/GenBank/DDBJ databases">
        <title>Human intestinal bacterial collection.</title>
        <authorList>
            <person name="Pauvert C."/>
            <person name="Hitch T.C.A."/>
            <person name="Clavel T."/>
        </authorList>
    </citation>
    <scope>NUCLEOTIDE SEQUENCE [LARGE SCALE GENOMIC DNA]</scope>
    <source>
        <strain evidence="1 2">CLA-AA-H197</strain>
    </source>
</reference>
<dbReference type="RefSeq" id="WP_349182081.1">
    <property type="nucleotide sequence ID" value="NZ_JBBNGS010000006.1"/>
</dbReference>
<sequence>MANEQQVAAWQASGTCEWRIVDGRLEVRPAGGRATGTLGDFGWLRYKPLIKSAVFLPGVKATACEGMFQDCDQLTVADLSRLDGSSVTSLADMFDGCSSLTSVDLDGLSGSSPGEAANMFFGCSSLVSVDLSDINGSNINSLEGMFNSCSELVSVALPDLSDSMATSAQAMFFNCAKLADLDLADVRMPLLSNMENMFGGCKSLTRLDLSALGATNVTDMDSVFSGCSGLERVDLSGLAGSSPKEMNCLFMGCSSIEEIDLTALDVFRAKTLNYLFYNCGKLRRLDLTSFDTSGVIQMEGMFGNGASLKEVRLGHGFSFCGAKQEPLCQLPSSAGTHTLGWRNSSGRVYAASEIPANQAETYRSGIVLDADLICLFSRYYVYDGSPVNLILTTGLNEGVDYTASYANNVEVGTGSVTFEGIGDYVGSLTFDFDISQGVPQVGAPEGIVASWGAEALGSSASRWLDLGQSGPGGDFLHRLRRRPGDLHTRGHAQLRERCQGGESAD</sequence>
<protein>
    <submittedName>
        <fullName evidence="1">BspA family leucine-rich repeat surface protein</fullName>
    </submittedName>
</protein>
<dbReference type="InterPro" id="IPR032675">
    <property type="entry name" value="LRR_dom_sf"/>
</dbReference>
<dbReference type="InterPro" id="IPR011889">
    <property type="entry name" value="Liste_lipo_26"/>
</dbReference>
<evidence type="ECO:0000313" key="1">
    <source>
        <dbReference type="EMBL" id="MEQ2637541.1"/>
    </source>
</evidence>
<organism evidence="1 2">
    <name type="scientific">Paratractidigestivibacter faecalis</name>
    <dbReference type="NCBI Taxonomy" id="2292441"/>
    <lineage>
        <taxon>Bacteria</taxon>
        <taxon>Bacillati</taxon>
        <taxon>Actinomycetota</taxon>
        <taxon>Coriobacteriia</taxon>
        <taxon>Coriobacteriales</taxon>
        <taxon>Atopobiaceae</taxon>
        <taxon>Paratractidigestivibacter</taxon>
    </lineage>
</organism>